<evidence type="ECO:0000256" key="8">
    <source>
        <dbReference type="SAM" id="SignalP"/>
    </source>
</evidence>
<dbReference type="Pfam" id="PF01476">
    <property type="entry name" value="LysM"/>
    <property type="match status" value="2"/>
</dbReference>
<evidence type="ECO:0000259" key="10">
    <source>
        <dbReference type="PROSITE" id="PS51935"/>
    </source>
</evidence>
<evidence type="ECO:0000256" key="6">
    <source>
        <dbReference type="ARBA" id="ARBA00022807"/>
    </source>
</evidence>
<dbReference type="SUPFAM" id="SSF54001">
    <property type="entry name" value="Cysteine proteinases"/>
    <property type="match status" value="1"/>
</dbReference>
<dbReference type="InterPro" id="IPR000064">
    <property type="entry name" value="NLP_P60_dom"/>
</dbReference>
<organism evidence="11 12">
    <name type="scientific">Heliorestis convoluta</name>
    <dbReference type="NCBI Taxonomy" id="356322"/>
    <lineage>
        <taxon>Bacteria</taxon>
        <taxon>Bacillati</taxon>
        <taxon>Bacillota</taxon>
        <taxon>Clostridia</taxon>
        <taxon>Eubacteriales</taxon>
        <taxon>Heliobacteriaceae</taxon>
        <taxon>Heliorestis</taxon>
    </lineage>
</organism>
<dbReference type="CDD" id="cd00118">
    <property type="entry name" value="LysM"/>
    <property type="match status" value="2"/>
</dbReference>
<dbReference type="PANTHER" id="PTHR33734">
    <property type="entry name" value="LYSM DOMAIN-CONTAINING GPI-ANCHORED PROTEIN 2"/>
    <property type="match status" value="1"/>
</dbReference>
<dbReference type="KEGG" id="hcv:FTV88_2738"/>
<dbReference type="Gene3D" id="3.10.350.10">
    <property type="entry name" value="LysM domain"/>
    <property type="match status" value="2"/>
</dbReference>
<dbReference type="PANTHER" id="PTHR33734:SF22">
    <property type="entry name" value="MEMBRANE-BOUND LYTIC MUREIN TRANSGLYCOSYLASE D"/>
    <property type="match status" value="1"/>
</dbReference>
<evidence type="ECO:0000256" key="5">
    <source>
        <dbReference type="ARBA" id="ARBA00022801"/>
    </source>
</evidence>
<dbReference type="PROSITE" id="PS51782">
    <property type="entry name" value="LYSM"/>
    <property type="match status" value="2"/>
</dbReference>
<protein>
    <submittedName>
        <fullName evidence="11">LysM domain protein</fullName>
    </submittedName>
</protein>
<keyword evidence="3 8" id="KW-0732">Signal</keyword>
<dbReference type="Gene3D" id="3.90.1720.10">
    <property type="entry name" value="endopeptidase domain like (from Nostoc punctiforme)"/>
    <property type="match status" value="1"/>
</dbReference>
<gene>
    <name evidence="11" type="ORF">FTV88_2738</name>
</gene>
<keyword evidence="5" id="KW-0378">Hydrolase</keyword>
<dbReference type="InterPro" id="IPR038765">
    <property type="entry name" value="Papain-like_cys_pep_sf"/>
</dbReference>
<dbReference type="AlphaFoldDB" id="A0A5Q2N1Y2"/>
<sequence length="355" mass="39757">MKRITALLLATFLTFSVTLPAHAFWARYSTSEAIVKYEKYIEGYQNDEVVKIKEYRNNYAFMKDSLADQLIERAIWYMEHGYMVYGRQFKGYKDYGIVDCSNFVSLVYSDFGFNITTTARNYNSVGKKVEGAYATKQGNHWAIQGTENLLPGDIFTYWQKDANGNKYISHVAIYMGMIDGKPAVIGTADAGNPTAIGIVNDVRYWWGSNFYTVRRVLPEGAWTAGKTLPGHEAKAPVIPKQYQLPPQKKVVMPGEANKDIKTTYTVKAGDSLWKIATTHGLTVQALIQVNHLTSTTIYIGQTLTIPTQNSYTVVAGDSMWKIAQQFGISLTSLIQANPTINPNYLYIGQILTLPA</sequence>
<feature type="domain" description="LysM" evidence="9">
    <location>
        <begin position="309"/>
        <end position="353"/>
    </location>
</feature>
<evidence type="ECO:0000256" key="1">
    <source>
        <dbReference type="ARBA" id="ARBA00007074"/>
    </source>
</evidence>
<dbReference type="EMBL" id="CP045875">
    <property type="protein sequence ID" value="QGG48827.1"/>
    <property type="molecule type" value="Genomic_DNA"/>
</dbReference>
<evidence type="ECO:0000313" key="11">
    <source>
        <dbReference type="EMBL" id="QGG48827.1"/>
    </source>
</evidence>
<feature type="domain" description="NlpC/P60" evidence="10">
    <location>
        <begin position="64"/>
        <end position="217"/>
    </location>
</feature>
<proteinExistence type="inferred from homology"/>
<keyword evidence="12" id="KW-1185">Reference proteome</keyword>
<name>A0A5Q2N1Y2_9FIRM</name>
<dbReference type="PROSITE" id="PS51935">
    <property type="entry name" value="NLPC_P60"/>
    <property type="match status" value="1"/>
</dbReference>
<evidence type="ECO:0000256" key="3">
    <source>
        <dbReference type="ARBA" id="ARBA00022729"/>
    </source>
</evidence>
<evidence type="ECO:0000256" key="2">
    <source>
        <dbReference type="ARBA" id="ARBA00022670"/>
    </source>
</evidence>
<evidence type="ECO:0000259" key="9">
    <source>
        <dbReference type="PROSITE" id="PS51782"/>
    </source>
</evidence>
<dbReference type="Pfam" id="PF00877">
    <property type="entry name" value="NLPC_P60"/>
    <property type="match status" value="1"/>
</dbReference>
<dbReference type="GO" id="GO:0071555">
    <property type="term" value="P:cell wall organization"/>
    <property type="evidence" value="ECO:0007669"/>
    <property type="project" value="UniProtKB-KW"/>
</dbReference>
<keyword evidence="2" id="KW-0645">Protease</keyword>
<dbReference type="Proteomes" id="UP000366051">
    <property type="component" value="Chromosome"/>
</dbReference>
<dbReference type="GO" id="GO:0008932">
    <property type="term" value="F:lytic endotransglycosylase activity"/>
    <property type="evidence" value="ECO:0007669"/>
    <property type="project" value="TreeGrafter"/>
</dbReference>
<feature type="domain" description="LysM" evidence="9">
    <location>
        <begin position="262"/>
        <end position="305"/>
    </location>
</feature>
<dbReference type="InterPro" id="IPR018392">
    <property type="entry name" value="LysM"/>
</dbReference>
<dbReference type="GO" id="GO:0008234">
    <property type="term" value="F:cysteine-type peptidase activity"/>
    <property type="evidence" value="ECO:0007669"/>
    <property type="project" value="UniProtKB-KW"/>
</dbReference>
<accession>A0A5Q2N1Y2</accession>
<dbReference type="RefSeq" id="WP_207707871.1">
    <property type="nucleotide sequence ID" value="NZ_CP045875.1"/>
</dbReference>
<evidence type="ECO:0000313" key="12">
    <source>
        <dbReference type="Proteomes" id="UP000366051"/>
    </source>
</evidence>
<dbReference type="InterPro" id="IPR036779">
    <property type="entry name" value="LysM_dom_sf"/>
</dbReference>
<feature type="signal peptide" evidence="8">
    <location>
        <begin position="1"/>
        <end position="23"/>
    </location>
</feature>
<dbReference type="SMART" id="SM00257">
    <property type="entry name" value="LysM"/>
    <property type="match status" value="2"/>
</dbReference>
<dbReference type="GO" id="GO:0006508">
    <property type="term" value="P:proteolysis"/>
    <property type="evidence" value="ECO:0007669"/>
    <property type="project" value="UniProtKB-KW"/>
</dbReference>
<keyword evidence="6" id="KW-0788">Thiol protease</keyword>
<evidence type="ECO:0000256" key="7">
    <source>
        <dbReference type="ARBA" id="ARBA00023316"/>
    </source>
</evidence>
<evidence type="ECO:0000256" key="4">
    <source>
        <dbReference type="ARBA" id="ARBA00022737"/>
    </source>
</evidence>
<keyword evidence="4" id="KW-0677">Repeat</keyword>
<comment type="similarity">
    <text evidence="1">Belongs to the peptidase C40 family.</text>
</comment>
<feature type="chain" id="PRO_5024387349" evidence="8">
    <location>
        <begin position="24"/>
        <end position="355"/>
    </location>
</feature>
<dbReference type="SUPFAM" id="SSF54106">
    <property type="entry name" value="LysM domain"/>
    <property type="match status" value="2"/>
</dbReference>
<reference evidence="12" key="1">
    <citation type="submission" date="2019-11" db="EMBL/GenBank/DDBJ databases">
        <title>Genome sequence of Heliorestis convoluta strain HH, an alkaliphilic and minimalistic phototrophic bacterium from a soda lake in Egypt.</title>
        <authorList>
            <person name="Dewey E.D."/>
            <person name="Stokes L.M."/>
            <person name="Burchell B.M."/>
            <person name="Shaffer K.N."/>
            <person name="Huntington A.M."/>
            <person name="Baker J.M."/>
            <person name="Nadendla S."/>
            <person name="Giglio M.G."/>
            <person name="Touchman J.W."/>
            <person name="Blankenship R.E."/>
            <person name="Madigan M.T."/>
            <person name="Sattley W.M."/>
        </authorList>
    </citation>
    <scope>NUCLEOTIDE SEQUENCE [LARGE SCALE GENOMIC DNA]</scope>
    <source>
        <strain evidence="12">HH</strain>
    </source>
</reference>
<keyword evidence="7" id="KW-0961">Cell wall biogenesis/degradation</keyword>